<dbReference type="EMBL" id="CP002801">
    <property type="protein sequence ID" value="AEH08632.1"/>
    <property type="molecule type" value="Genomic_DNA"/>
</dbReference>
<keyword evidence="3" id="KW-1185">Reference proteome</keyword>
<dbReference type="STRING" id="656024.FsymDg_1132"/>
<name>F8AZF7_9ACTN</name>
<sequence>MLYVSRESLWGEITPPGRSRQSAGPAGVNYQAVTSSFLRNIVSALLRPARRCFRRMTSPRPWWADRRGRRGFAAGHAGLAMRPMSLPCAPSRLLSPGPTHGLRQVGAGCAGGYGRRGVQETRVREASGTPVGTSDPRPAGAWAGTRTGNPASTAGIARGARYAGARPVPRFPPAEFSDSVGQPCPVDACCRRFPLGGPSTGRVPVGHVPCRRWPSVSRDPCQVGRAGKESQDLYG</sequence>
<accession>F8AZF7</accession>
<dbReference type="HOGENOM" id="CLU_1178820_0_0_11"/>
<organism evidence="2 3">
    <name type="scientific">Candidatus Protofrankia datiscae</name>
    <dbReference type="NCBI Taxonomy" id="2716812"/>
    <lineage>
        <taxon>Bacteria</taxon>
        <taxon>Bacillati</taxon>
        <taxon>Actinomycetota</taxon>
        <taxon>Actinomycetes</taxon>
        <taxon>Frankiales</taxon>
        <taxon>Frankiaceae</taxon>
        <taxon>Protofrankia</taxon>
    </lineage>
</organism>
<gene>
    <name evidence="2" type="ordered locus">FsymDg_1132</name>
</gene>
<evidence type="ECO:0000313" key="2">
    <source>
        <dbReference type="EMBL" id="AEH08632.1"/>
    </source>
</evidence>
<protein>
    <submittedName>
        <fullName evidence="2">Uncharacterized protein</fullName>
    </submittedName>
</protein>
<proteinExistence type="predicted"/>
<dbReference type="Proteomes" id="UP000001549">
    <property type="component" value="Chromosome"/>
</dbReference>
<dbReference type="AlphaFoldDB" id="F8AZF7"/>
<feature type="region of interest" description="Disordered" evidence="1">
    <location>
        <begin position="119"/>
        <end position="154"/>
    </location>
</feature>
<evidence type="ECO:0000256" key="1">
    <source>
        <dbReference type="SAM" id="MobiDB-lite"/>
    </source>
</evidence>
<evidence type="ECO:0000313" key="3">
    <source>
        <dbReference type="Proteomes" id="UP000001549"/>
    </source>
</evidence>
<reference evidence="2 3" key="1">
    <citation type="submission" date="2011-05" db="EMBL/GenBank/DDBJ databases">
        <title>Complete sequence of chromosome of Frankia symbiont of Datisca glomerata.</title>
        <authorList>
            <consortium name="US DOE Joint Genome Institute"/>
            <person name="Lucas S."/>
            <person name="Han J."/>
            <person name="Lapidus A."/>
            <person name="Cheng J.-F."/>
            <person name="Goodwin L."/>
            <person name="Pitluck S."/>
            <person name="Peters L."/>
            <person name="Mikhailova N."/>
            <person name="Chertkov O."/>
            <person name="Teshima H."/>
            <person name="Han C."/>
            <person name="Tapia R."/>
            <person name="Land M."/>
            <person name="Hauser L."/>
            <person name="Kyrpides N."/>
            <person name="Ivanova N."/>
            <person name="Pagani I."/>
            <person name="Berry A."/>
            <person name="Pawlowski K."/>
            <person name="Persson T."/>
            <person name="Vanden Heuvel B."/>
            <person name="Benson D."/>
            <person name="Woyke T."/>
        </authorList>
    </citation>
    <scope>NUCLEOTIDE SEQUENCE [LARGE SCALE GENOMIC DNA]</scope>
    <source>
        <strain evidence="3">4085684</strain>
    </source>
</reference>
<dbReference type="KEGG" id="fsy:FsymDg_1132"/>